<organism evidence="7 8">
    <name type="scientific">Cytophaga hutchinsonii (strain ATCC 33406 / DSM 1761 / CIP 103989 / NBRC 15051 / NCIMB 9469 / D465)</name>
    <dbReference type="NCBI Taxonomy" id="269798"/>
    <lineage>
        <taxon>Bacteria</taxon>
        <taxon>Pseudomonadati</taxon>
        <taxon>Bacteroidota</taxon>
        <taxon>Cytophagia</taxon>
        <taxon>Cytophagales</taxon>
        <taxon>Cytophagaceae</taxon>
        <taxon>Cytophaga</taxon>
    </lineage>
</organism>
<evidence type="ECO:0000256" key="3">
    <source>
        <dbReference type="ARBA" id="ARBA00022898"/>
    </source>
</evidence>
<comment type="pathway">
    <text evidence="4 6">Amino-acid degradation; L-kynurenine degradation; L-alanine and anthranilate from L-kynurenine: step 1/1.</text>
</comment>
<dbReference type="GO" id="GO:0043420">
    <property type="term" value="P:anthranilate metabolic process"/>
    <property type="evidence" value="ECO:0007669"/>
    <property type="project" value="TreeGrafter"/>
</dbReference>
<dbReference type="NCBIfam" id="TIGR01814">
    <property type="entry name" value="kynureninase"/>
    <property type="match status" value="1"/>
</dbReference>
<dbReference type="GO" id="GO:0030429">
    <property type="term" value="F:kynureninase activity"/>
    <property type="evidence" value="ECO:0007669"/>
    <property type="project" value="UniProtKB-UniRule"/>
</dbReference>
<comment type="similarity">
    <text evidence="4 6">Belongs to the kynureninase family.</text>
</comment>
<dbReference type="PIRSF" id="PIRSF038800">
    <property type="entry name" value="KYNU"/>
    <property type="match status" value="1"/>
</dbReference>
<dbReference type="GO" id="GO:0097053">
    <property type="term" value="P:L-kynurenine catabolic process"/>
    <property type="evidence" value="ECO:0007669"/>
    <property type="project" value="UniProtKB-UniRule"/>
</dbReference>
<dbReference type="RefSeq" id="WP_011586725.1">
    <property type="nucleotide sequence ID" value="NC_008255.1"/>
</dbReference>
<feature type="binding site" evidence="4">
    <location>
        <position position="219"/>
    </location>
    <ligand>
        <name>pyridoxal 5'-phosphate</name>
        <dbReference type="ChEBI" id="CHEBI:597326"/>
    </ligand>
</feature>
<keyword evidence="1 4" id="KW-0662">Pyridine nucleotide biosynthesis</keyword>
<dbReference type="GO" id="GO:0016740">
    <property type="term" value="F:transferase activity"/>
    <property type="evidence" value="ECO:0007669"/>
    <property type="project" value="UniProtKB-KW"/>
</dbReference>
<dbReference type="GO" id="GO:0030170">
    <property type="term" value="F:pyridoxal phosphate binding"/>
    <property type="evidence" value="ECO:0007669"/>
    <property type="project" value="UniProtKB-UniRule"/>
</dbReference>
<dbReference type="InterPro" id="IPR010111">
    <property type="entry name" value="Kynureninase"/>
</dbReference>
<dbReference type="Gene3D" id="3.90.1150.10">
    <property type="entry name" value="Aspartate Aminotransferase, domain 1"/>
    <property type="match status" value="1"/>
</dbReference>
<feature type="binding site" evidence="4">
    <location>
        <position position="244"/>
    </location>
    <ligand>
        <name>pyridoxal 5'-phosphate</name>
        <dbReference type="ChEBI" id="CHEBI:597326"/>
    </ligand>
</feature>
<dbReference type="KEGG" id="chu:CHU_3381"/>
<evidence type="ECO:0000313" key="8">
    <source>
        <dbReference type="Proteomes" id="UP000001822"/>
    </source>
</evidence>
<comment type="subunit">
    <text evidence="4 6">Homodimer.</text>
</comment>
<sequence length="432" mass="48766">MPTKFLITRAYSVQLDKEDPLAEFRKEFLFPGPPAAKAYFCGHSLGLQPKRTKELMLHELADWEKWGVEGHWKAANPWLHYHQSFAKPLSVLAGAYPDEVVAMNSLTTNLHFMLASFYRPAGKKIKIITEAWNFPSDRFALESLVKLYGYDPKKVIIELKPGKKNTALTTEEICASIQKNKDSLALVVLSGVNYYSGQAFDMERISQATHLAGAFVGFDLAHAIGNIPLHLHDWKVDFAVWCSYKYLNGGPGAVGGAFVHQKHGHDKTTPRMAGWWGHDHNTRFNLEGTYKPLSGAAGFQVSNAPVFNMIGLKASLDIFMQAGLTAINKKRTTMFNYMVFLIHALCTEDQKKAFSIQMITPVTQQQHGSMLSIRVEKNKGKQLFDLLSKQGFMLDWREPDVIRIAPVPLYNKYQEIYSFVLELSKHAVLVRL</sequence>
<evidence type="ECO:0000256" key="2">
    <source>
        <dbReference type="ARBA" id="ARBA00022801"/>
    </source>
</evidence>
<name>A0A6N4SW48_CYTH3</name>
<dbReference type="GO" id="GO:0005737">
    <property type="term" value="C:cytoplasm"/>
    <property type="evidence" value="ECO:0007669"/>
    <property type="project" value="UniProtKB-UniRule"/>
</dbReference>
<keyword evidence="8" id="KW-1185">Reference proteome</keyword>
<keyword evidence="3 4" id="KW-0663">Pyridoxal phosphate</keyword>
<dbReference type="InterPro" id="IPR015422">
    <property type="entry name" value="PyrdxlP-dep_Trfase_small"/>
</dbReference>
<dbReference type="GO" id="GO:0009435">
    <property type="term" value="P:NAD+ biosynthetic process"/>
    <property type="evidence" value="ECO:0007669"/>
    <property type="project" value="UniProtKB-UniRule"/>
</dbReference>
<feature type="binding site" evidence="4">
    <location>
        <position position="106"/>
    </location>
    <ligand>
        <name>pyridoxal 5'-phosphate</name>
        <dbReference type="ChEBI" id="CHEBI:597326"/>
    </ligand>
</feature>
<keyword evidence="7" id="KW-0808">Transferase</keyword>
<dbReference type="InterPro" id="IPR015424">
    <property type="entry name" value="PyrdxlP-dep_Trfase"/>
</dbReference>
<dbReference type="UniPathway" id="UPA00253">
    <property type="reaction ID" value="UER00329"/>
</dbReference>
<keyword evidence="2 4" id="KW-0378">Hydrolase</keyword>
<feature type="binding site" evidence="4">
    <location>
        <begin position="134"/>
        <end position="137"/>
    </location>
    <ligand>
        <name>pyridoxal 5'-phosphate</name>
        <dbReference type="ChEBI" id="CHEBI:597326"/>
    </ligand>
</feature>
<comment type="catalytic activity">
    <reaction evidence="6">
        <text>3-hydroxy-L-kynurenine + H2O = 3-hydroxyanthranilate + L-alanine + H(+)</text>
        <dbReference type="Rhea" id="RHEA:25143"/>
        <dbReference type="ChEBI" id="CHEBI:15377"/>
        <dbReference type="ChEBI" id="CHEBI:15378"/>
        <dbReference type="ChEBI" id="CHEBI:36559"/>
        <dbReference type="ChEBI" id="CHEBI:57972"/>
        <dbReference type="ChEBI" id="CHEBI:58125"/>
        <dbReference type="EC" id="3.7.1.3"/>
    </reaction>
</comment>
<evidence type="ECO:0000313" key="7">
    <source>
        <dbReference type="EMBL" id="ABG60617.1"/>
    </source>
</evidence>
<evidence type="ECO:0000256" key="4">
    <source>
        <dbReference type="HAMAP-Rule" id="MF_01970"/>
    </source>
</evidence>
<feature type="modified residue" description="N6-(pyridoxal phosphate)lysine" evidence="4">
    <location>
        <position position="245"/>
    </location>
</feature>
<dbReference type="Gene3D" id="3.40.640.10">
    <property type="entry name" value="Type I PLP-dependent aspartate aminotransferase-like (Major domain)"/>
    <property type="match status" value="1"/>
</dbReference>
<dbReference type="Proteomes" id="UP000001822">
    <property type="component" value="Chromosome"/>
</dbReference>
<dbReference type="InterPro" id="IPR015421">
    <property type="entry name" value="PyrdxlP-dep_Trfase_major"/>
</dbReference>
<accession>A0A6N4SW48</accession>
<dbReference type="PANTHER" id="PTHR14084">
    <property type="entry name" value="KYNURENINASE"/>
    <property type="match status" value="1"/>
</dbReference>
<dbReference type="FunFam" id="3.40.640.10:FF:000031">
    <property type="entry name" value="Kynureninase"/>
    <property type="match status" value="1"/>
</dbReference>
<dbReference type="Pfam" id="PF22580">
    <property type="entry name" value="KYNU_C"/>
    <property type="match status" value="1"/>
</dbReference>
<gene>
    <name evidence="7" type="primary">iscS</name>
    <name evidence="4" type="synonym">kynU</name>
    <name evidence="7" type="ordered locus">CHU_3381</name>
</gene>
<dbReference type="UniPathway" id="UPA00334">
    <property type="reaction ID" value="UER00455"/>
</dbReference>
<reference evidence="7 8" key="1">
    <citation type="journal article" date="2007" name="Appl. Environ. Microbiol.">
        <title>Genome sequence of the cellulolytic gliding bacterium Cytophaga hutchinsonii.</title>
        <authorList>
            <person name="Xie G."/>
            <person name="Bruce D.C."/>
            <person name="Challacombe J.F."/>
            <person name="Chertkov O."/>
            <person name="Detter J.C."/>
            <person name="Gilna P."/>
            <person name="Han C.S."/>
            <person name="Lucas S."/>
            <person name="Misra M."/>
            <person name="Myers G.L."/>
            <person name="Richardson P."/>
            <person name="Tapia R."/>
            <person name="Thayer N."/>
            <person name="Thompson L.S."/>
            <person name="Brettin T.S."/>
            <person name="Henrissat B."/>
            <person name="Wilson D.B."/>
            <person name="McBride M.J."/>
        </authorList>
    </citation>
    <scope>NUCLEOTIDE SEQUENCE [LARGE SCALE GENOMIC DNA]</scope>
    <source>
        <strain evidence="8">ATCC 33406 / DSM 1761 / CIP 103989 / NBRC 15051 / NCIMB 9469 / D465</strain>
    </source>
</reference>
<comment type="function">
    <text evidence="4 6">Catalyzes the cleavage of L-kynurenine (L-Kyn) and L-3-hydroxykynurenine (L-3OHKyn) into anthranilic acid (AA) and 3-hydroxyanthranilic acid (3-OHAA), respectively.</text>
</comment>
<feature type="binding site" evidence="4">
    <location>
        <position position="303"/>
    </location>
    <ligand>
        <name>pyridoxal 5'-phosphate</name>
        <dbReference type="ChEBI" id="CHEBI:597326"/>
    </ligand>
</feature>
<evidence type="ECO:0000256" key="6">
    <source>
        <dbReference type="PIRNR" id="PIRNR038800"/>
    </source>
</evidence>
<dbReference type="GO" id="GO:0019805">
    <property type="term" value="P:quinolinate biosynthetic process"/>
    <property type="evidence" value="ECO:0007669"/>
    <property type="project" value="UniProtKB-UniRule"/>
</dbReference>
<comment type="caution">
    <text evidence="4">Lacks conserved residue(s) required for the propagation of feature annotation.</text>
</comment>
<dbReference type="SUPFAM" id="SSF53383">
    <property type="entry name" value="PLP-dependent transferases"/>
    <property type="match status" value="1"/>
</dbReference>
<feature type="binding site" evidence="4">
    <location>
        <position position="107"/>
    </location>
    <ligand>
        <name>pyridoxal 5'-phosphate</name>
        <dbReference type="ChEBI" id="CHEBI:597326"/>
    </ligand>
</feature>
<feature type="binding site" evidence="4">
    <location>
        <position position="275"/>
    </location>
    <ligand>
        <name>pyridoxal 5'-phosphate</name>
        <dbReference type="ChEBI" id="CHEBI:597326"/>
    </ligand>
</feature>
<evidence type="ECO:0000256" key="1">
    <source>
        <dbReference type="ARBA" id="ARBA00022642"/>
    </source>
</evidence>
<comment type="catalytic activity">
    <reaction evidence="4 6">
        <text>L-kynurenine + H2O = anthranilate + L-alanine + H(+)</text>
        <dbReference type="Rhea" id="RHEA:16813"/>
        <dbReference type="ChEBI" id="CHEBI:15377"/>
        <dbReference type="ChEBI" id="CHEBI:15378"/>
        <dbReference type="ChEBI" id="CHEBI:16567"/>
        <dbReference type="ChEBI" id="CHEBI:57959"/>
        <dbReference type="ChEBI" id="CHEBI:57972"/>
        <dbReference type="EC" id="3.7.1.3"/>
    </reaction>
</comment>
<dbReference type="EC" id="3.7.1.3" evidence="4 5"/>
<evidence type="ECO:0000256" key="5">
    <source>
        <dbReference type="NCBIfam" id="TIGR01814"/>
    </source>
</evidence>
<dbReference type="HAMAP" id="MF_01970">
    <property type="entry name" value="Kynureninase"/>
    <property type="match status" value="1"/>
</dbReference>
<protein>
    <recommendedName>
        <fullName evidence="4 5">Kynureninase</fullName>
        <ecNumber evidence="4 5">3.7.1.3</ecNumber>
    </recommendedName>
    <alternativeName>
        <fullName evidence="4">L-kynurenine hydrolase</fullName>
    </alternativeName>
</protein>
<dbReference type="PANTHER" id="PTHR14084:SF0">
    <property type="entry name" value="KYNURENINASE"/>
    <property type="match status" value="1"/>
</dbReference>
<dbReference type="GO" id="GO:0019441">
    <property type="term" value="P:L-tryptophan catabolic process to kynurenine"/>
    <property type="evidence" value="ECO:0007669"/>
    <property type="project" value="TreeGrafter"/>
</dbReference>
<dbReference type="EMBL" id="CP000383">
    <property type="protein sequence ID" value="ABG60617.1"/>
    <property type="molecule type" value="Genomic_DNA"/>
</dbReference>
<proteinExistence type="inferred from homology"/>
<comment type="cofactor">
    <cofactor evidence="4 6">
        <name>pyridoxal 5'-phosphate</name>
        <dbReference type="ChEBI" id="CHEBI:597326"/>
    </cofactor>
</comment>
<comment type="pathway">
    <text evidence="4 6">Cofactor biosynthesis; NAD(+) biosynthesis; quinolinate from L-kynurenine: step 2/3.</text>
</comment>
<dbReference type="OrthoDB" id="9812626at2"/>
<dbReference type="AlphaFoldDB" id="A0A6N4SW48"/>
<feature type="binding site" evidence="4">
    <location>
        <position position="222"/>
    </location>
    <ligand>
        <name>pyridoxal 5'-phosphate</name>
        <dbReference type="ChEBI" id="CHEBI:597326"/>
    </ligand>
</feature>